<dbReference type="EMBL" id="CP071249">
    <property type="protein sequence ID" value="UUF05672.1"/>
    <property type="molecule type" value="Genomic_DNA"/>
</dbReference>
<protein>
    <submittedName>
        <fullName evidence="7">TDT family transporter</fullName>
    </submittedName>
</protein>
<evidence type="ECO:0000313" key="9">
    <source>
        <dbReference type="Proteomes" id="UP001058072"/>
    </source>
</evidence>
<proteinExistence type="predicted"/>
<evidence type="ECO:0000313" key="8">
    <source>
        <dbReference type="Proteomes" id="UP001058016"/>
    </source>
</evidence>
<evidence type="ECO:0000256" key="1">
    <source>
        <dbReference type="ARBA" id="ARBA00004141"/>
    </source>
</evidence>
<keyword evidence="8" id="KW-1185">Reference proteome</keyword>
<evidence type="ECO:0000256" key="5">
    <source>
        <dbReference type="SAM" id="Phobius"/>
    </source>
</evidence>
<dbReference type="GeneID" id="60058845"/>
<dbReference type="AlphaFoldDB" id="A0A9Q9CSA0"/>
<feature type="transmembrane region" description="Helical" evidence="5">
    <location>
        <begin position="155"/>
        <end position="176"/>
    </location>
</feature>
<gene>
    <name evidence="6" type="ORF">J0J69_11525</name>
    <name evidence="7" type="ORF">J0J70_02290</name>
</gene>
<feature type="transmembrane region" description="Helical" evidence="5">
    <location>
        <begin position="216"/>
        <end position="236"/>
    </location>
</feature>
<dbReference type="PANTHER" id="PTHR37955:SF1">
    <property type="entry name" value="DEP DOMAIN-CONTAINING PROTEIN"/>
    <property type="match status" value="1"/>
</dbReference>
<dbReference type="InterPro" id="IPR052951">
    <property type="entry name" value="Tellurite_res_ion_channel"/>
</dbReference>
<feature type="transmembrane region" description="Helical" evidence="5">
    <location>
        <begin position="101"/>
        <end position="118"/>
    </location>
</feature>
<keyword evidence="4 5" id="KW-0472">Membrane</keyword>
<dbReference type="Pfam" id="PF03595">
    <property type="entry name" value="SLAC1"/>
    <property type="match status" value="1"/>
</dbReference>
<dbReference type="RefSeq" id="WP_132942865.1">
    <property type="nucleotide sequence ID" value="NZ_CP071249.1"/>
</dbReference>
<dbReference type="EMBL" id="CP071250">
    <property type="protein sequence ID" value="UUF08858.1"/>
    <property type="molecule type" value="Genomic_DNA"/>
</dbReference>
<evidence type="ECO:0000313" key="6">
    <source>
        <dbReference type="EMBL" id="UUF05672.1"/>
    </source>
</evidence>
<feature type="transmembrane region" description="Helical" evidence="5">
    <location>
        <begin position="188"/>
        <end position="210"/>
    </location>
</feature>
<evidence type="ECO:0000256" key="3">
    <source>
        <dbReference type="ARBA" id="ARBA00022989"/>
    </source>
</evidence>
<evidence type="ECO:0000256" key="4">
    <source>
        <dbReference type="ARBA" id="ARBA00023136"/>
    </source>
</evidence>
<dbReference type="Proteomes" id="UP001058016">
    <property type="component" value="Chromosome"/>
</dbReference>
<dbReference type="Gene3D" id="1.50.10.150">
    <property type="entry name" value="Voltage-dependent anion channel"/>
    <property type="match status" value="1"/>
</dbReference>
<accession>A0A9Q9CSA0</accession>
<keyword evidence="3 5" id="KW-1133">Transmembrane helix</keyword>
<feature type="transmembrane region" description="Helical" evidence="5">
    <location>
        <begin position="70"/>
        <end position="95"/>
    </location>
</feature>
<feature type="transmembrane region" description="Helical" evidence="5">
    <location>
        <begin position="36"/>
        <end position="58"/>
    </location>
</feature>
<dbReference type="GO" id="GO:0005886">
    <property type="term" value="C:plasma membrane"/>
    <property type="evidence" value="ECO:0007669"/>
    <property type="project" value="TreeGrafter"/>
</dbReference>
<dbReference type="InterPro" id="IPR004695">
    <property type="entry name" value="SLAC1/Mae1/Ssu1/TehA"/>
</dbReference>
<name>A0A9Q9CSA0_9FIRM</name>
<dbReference type="PANTHER" id="PTHR37955">
    <property type="entry name" value="TELLURITE RESISTANCE PROTEIN TEHA"/>
    <property type="match status" value="1"/>
</dbReference>
<feature type="transmembrane region" description="Helical" evidence="5">
    <location>
        <begin position="286"/>
        <end position="304"/>
    </location>
</feature>
<comment type="subcellular location">
    <subcellularLocation>
        <location evidence="1">Membrane</location>
        <topology evidence="1">Multi-pass membrane protein</topology>
    </subcellularLocation>
</comment>
<sequence>MKILLDKIGRLPVGIIATAIGLVTLSNIYFGLGYTWVKYLSIVMATLVWLAALLKLILHFEKVKLEYKQVIPASLYATFAMLTMILGSFIADYFYGIGKTIWLIAIGIHLIHTVIFTYTHVIKRFDKESFIPTWFVTYDGLLVSTVVGSHMHEPLISKIIVIYGLIMFILIMPFMIFRIFKRPLAEQVYHTAAILMAPGCLILVSLLNVYQEPNPWILYVLYIIIFSAFIYIIYHIPQFFRFSFHPGFAGLTFPMAIGTVATQRFSTYLIEHQHLIIGEFLHQLTGIQLYLTTATVAFVVYNFIRMIVQSYRKCI</sequence>
<reference evidence="7 8" key="1">
    <citation type="submission" date="2021-03" db="EMBL/GenBank/DDBJ databases">
        <title>Comparative Genomics and Metabolomics in the genus Turicibacter.</title>
        <authorList>
            <person name="Maki J."/>
            <person name="Looft T."/>
        </authorList>
    </citation>
    <scope>NUCLEOTIDE SEQUENCE</scope>
    <source>
        <strain evidence="7">ISU324</strain>
        <strain evidence="6 8">MMM721</strain>
    </source>
</reference>
<dbReference type="InterPro" id="IPR038665">
    <property type="entry name" value="Voltage-dep_anion_channel_sf"/>
</dbReference>
<dbReference type="GO" id="GO:0046583">
    <property type="term" value="F:monoatomic cation efflux transmembrane transporter activity"/>
    <property type="evidence" value="ECO:0007669"/>
    <property type="project" value="TreeGrafter"/>
</dbReference>
<evidence type="ECO:0000313" key="7">
    <source>
        <dbReference type="EMBL" id="UUF08858.1"/>
    </source>
</evidence>
<organism evidence="7 9">
    <name type="scientific">Turicibacter bilis</name>
    <dbReference type="NCBI Taxonomy" id="2735723"/>
    <lineage>
        <taxon>Bacteria</taxon>
        <taxon>Bacillati</taxon>
        <taxon>Bacillota</taxon>
        <taxon>Erysipelotrichia</taxon>
        <taxon>Erysipelotrichales</taxon>
        <taxon>Turicibacteraceae</taxon>
        <taxon>Turicibacter</taxon>
    </lineage>
</organism>
<feature type="transmembrane region" description="Helical" evidence="5">
    <location>
        <begin position="12"/>
        <end position="30"/>
    </location>
</feature>
<keyword evidence="2 5" id="KW-0812">Transmembrane</keyword>
<dbReference type="Proteomes" id="UP001058072">
    <property type="component" value="Chromosome"/>
</dbReference>
<dbReference type="CDD" id="cd09325">
    <property type="entry name" value="TDT_C4-dicarb_trans"/>
    <property type="match status" value="1"/>
</dbReference>
<evidence type="ECO:0000256" key="2">
    <source>
        <dbReference type="ARBA" id="ARBA00022692"/>
    </source>
</evidence>